<dbReference type="CDD" id="cd04438">
    <property type="entry name" value="DEP_dishevelled"/>
    <property type="match status" value="1"/>
</dbReference>
<dbReference type="GO" id="GO:0060070">
    <property type="term" value="P:canonical Wnt signaling pathway"/>
    <property type="evidence" value="ECO:0007669"/>
    <property type="project" value="TreeGrafter"/>
</dbReference>
<accession>A0A4V6I7V3</accession>
<dbReference type="GO" id="GO:0048730">
    <property type="term" value="P:epidermis morphogenesis"/>
    <property type="evidence" value="ECO:0007669"/>
    <property type="project" value="UniProtKB-ARBA"/>
</dbReference>
<dbReference type="EMBL" id="AZBU02000001">
    <property type="protein sequence ID" value="TMS35483.1"/>
    <property type="molecule type" value="Genomic_DNA"/>
</dbReference>
<dbReference type="InterPro" id="IPR001478">
    <property type="entry name" value="PDZ"/>
</dbReference>
<proteinExistence type="inferred from homology"/>
<dbReference type="InterPro" id="IPR008339">
    <property type="entry name" value="Dishevelled_fam"/>
</dbReference>
<feature type="region of interest" description="Disordered" evidence="9">
    <location>
        <begin position="384"/>
        <end position="430"/>
    </location>
</feature>
<evidence type="ECO:0008006" key="14">
    <source>
        <dbReference type="Google" id="ProtNLM"/>
    </source>
</evidence>
<evidence type="ECO:0000256" key="5">
    <source>
        <dbReference type="ARBA" id="ARBA00022490"/>
    </source>
</evidence>
<dbReference type="GO" id="GO:0048598">
    <property type="term" value="P:embryonic morphogenesis"/>
    <property type="evidence" value="ECO:0007669"/>
    <property type="project" value="UniProtKB-ARBA"/>
</dbReference>
<keyword evidence="13" id="KW-1185">Reference proteome</keyword>
<feature type="region of interest" description="Disordered" evidence="9">
    <location>
        <begin position="215"/>
        <end position="246"/>
    </location>
</feature>
<feature type="region of interest" description="Disordered" evidence="9">
    <location>
        <begin position="668"/>
        <end position="714"/>
    </location>
</feature>
<feature type="compositionally biased region" description="Basic residues" evidence="9">
    <location>
        <begin position="503"/>
        <end position="520"/>
    </location>
</feature>
<dbReference type="GO" id="GO:0048699">
    <property type="term" value="P:generation of neurons"/>
    <property type="evidence" value="ECO:0007669"/>
    <property type="project" value="UniProtKB-ARBA"/>
</dbReference>
<feature type="compositionally biased region" description="Low complexity" evidence="9">
    <location>
        <begin position="384"/>
        <end position="398"/>
    </location>
</feature>
<dbReference type="InterPro" id="IPR036388">
    <property type="entry name" value="WH-like_DNA-bd_sf"/>
</dbReference>
<evidence type="ECO:0000256" key="6">
    <source>
        <dbReference type="ARBA" id="ARBA00022687"/>
    </source>
</evidence>
<evidence type="ECO:0000259" key="10">
    <source>
        <dbReference type="PROSITE" id="PS50106"/>
    </source>
</evidence>
<dbReference type="InterPro" id="IPR036034">
    <property type="entry name" value="PDZ_sf"/>
</dbReference>
<evidence type="ECO:0000259" key="11">
    <source>
        <dbReference type="PROSITE" id="PS50186"/>
    </source>
</evidence>
<evidence type="ECO:0000313" key="13">
    <source>
        <dbReference type="Proteomes" id="UP000298663"/>
    </source>
</evidence>
<dbReference type="PANTHER" id="PTHR10878:SF25">
    <property type="entry name" value="SEGMENT POLARITY PROTEIN DISHEVELLED"/>
    <property type="match status" value="1"/>
</dbReference>
<dbReference type="FunFam" id="2.30.42.10:FF:000203">
    <property type="entry name" value="DiSHevelled related"/>
    <property type="match status" value="1"/>
</dbReference>
<feature type="coiled-coil region" evidence="8">
    <location>
        <begin position="106"/>
        <end position="133"/>
    </location>
</feature>
<evidence type="ECO:0000256" key="4">
    <source>
        <dbReference type="ARBA" id="ARBA00022473"/>
    </source>
</evidence>
<evidence type="ECO:0000313" key="12">
    <source>
        <dbReference type="EMBL" id="TMS35483.1"/>
    </source>
</evidence>
<dbReference type="PRINTS" id="PR01760">
    <property type="entry name" value="DISHEVELLED"/>
</dbReference>
<evidence type="ECO:0000256" key="2">
    <source>
        <dbReference type="ARBA" id="ARBA00004496"/>
    </source>
</evidence>
<dbReference type="Gene3D" id="1.10.10.10">
    <property type="entry name" value="Winged helix-like DNA-binding domain superfamily/Winged helix DNA-binding domain"/>
    <property type="match status" value="1"/>
</dbReference>
<feature type="region of interest" description="Disordered" evidence="9">
    <location>
        <begin position="270"/>
        <end position="358"/>
    </location>
</feature>
<dbReference type="GO" id="GO:0005938">
    <property type="term" value="C:cell cortex"/>
    <property type="evidence" value="ECO:0007669"/>
    <property type="project" value="UniProtKB-ARBA"/>
</dbReference>
<evidence type="ECO:0000256" key="8">
    <source>
        <dbReference type="SAM" id="Coils"/>
    </source>
</evidence>
<feature type="region of interest" description="Disordered" evidence="9">
    <location>
        <begin position="818"/>
        <end position="840"/>
    </location>
</feature>
<dbReference type="GO" id="GO:0003002">
    <property type="term" value="P:regionalization"/>
    <property type="evidence" value="ECO:0007669"/>
    <property type="project" value="UniProtKB-ARBA"/>
</dbReference>
<dbReference type="PROSITE" id="PS50106">
    <property type="entry name" value="PDZ"/>
    <property type="match status" value="1"/>
</dbReference>
<dbReference type="EMBL" id="CM016762">
    <property type="protein sequence ID" value="TMS35483.1"/>
    <property type="molecule type" value="Genomic_DNA"/>
</dbReference>
<evidence type="ECO:0000256" key="7">
    <source>
        <dbReference type="ARBA" id="ARBA00023136"/>
    </source>
</evidence>
<organism evidence="12 13">
    <name type="scientific">Steinernema carpocapsae</name>
    <name type="common">Entomopathogenic nematode</name>
    <dbReference type="NCBI Taxonomy" id="34508"/>
    <lineage>
        <taxon>Eukaryota</taxon>
        <taxon>Metazoa</taxon>
        <taxon>Ecdysozoa</taxon>
        <taxon>Nematoda</taxon>
        <taxon>Chromadorea</taxon>
        <taxon>Rhabditida</taxon>
        <taxon>Tylenchina</taxon>
        <taxon>Panagrolaimomorpha</taxon>
        <taxon>Strongyloidoidea</taxon>
        <taxon>Steinernematidae</taxon>
        <taxon>Steinernema</taxon>
    </lineage>
</organism>
<dbReference type="FunFam" id="1.10.10.10:FF:000400">
    <property type="entry name" value="DiSHevelled related"/>
    <property type="match status" value="1"/>
</dbReference>
<feature type="compositionally biased region" description="Polar residues" evidence="9">
    <location>
        <begin position="490"/>
        <end position="502"/>
    </location>
</feature>
<comment type="caution">
    <text evidence="12">The sequence shown here is derived from an EMBL/GenBank/DDBJ whole genome shotgun (WGS) entry which is preliminary data.</text>
</comment>
<dbReference type="Pfam" id="PF00610">
    <property type="entry name" value="DEP"/>
    <property type="match status" value="1"/>
</dbReference>
<dbReference type="GO" id="GO:0048646">
    <property type="term" value="P:anatomical structure formation involved in morphogenesis"/>
    <property type="evidence" value="ECO:0007669"/>
    <property type="project" value="UniProtKB-ARBA"/>
</dbReference>
<dbReference type="GO" id="GO:0048468">
    <property type="term" value="P:cell development"/>
    <property type="evidence" value="ECO:0007669"/>
    <property type="project" value="UniProtKB-ARBA"/>
</dbReference>
<keyword evidence="7" id="KW-0472">Membrane</keyword>
<reference evidence="12 13" key="1">
    <citation type="journal article" date="2015" name="Genome Biol.">
        <title>Comparative genomics of Steinernema reveals deeply conserved gene regulatory networks.</title>
        <authorList>
            <person name="Dillman A.R."/>
            <person name="Macchietto M."/>
            <person name="Porter C.F."/>
            <person name="Rogers A."/>
            <person name="Williams B."/>
            <person name="Antoshechkin I."/>
            <person name="Lee M.M."/>
            <person name="Goodwin Z."/>
            <person name="Lu X."/>
            <person name="Lewis E.E."/>
            <person name="Goodrich-Blair H."/>
            <person name="Stock S.P."/>
            <person name="Adams B.J."/>
            <person name="Sternberg P.W."/>
            <person name="Mortazavi A."/>
        </authorList>
    </citation>
    <scope>NUCLEOTIDE SEQUENCE [LARGE SCALE GENOMIC DNA]</scope>
    <source>
        <strain evidence="12 13">ALL</strain>
    </source>
</reference>
<reference evidence="12 13" key="2">
    <citation type="journal article" date="2019" name="G3 (Bethesda)">
        <title>Hybrid Assembly of the Genome of the Entomopathogenic Nematode Steinernema carpocapsae Identifies the X-Chromosome.</title>
        <authorList>
            <person name="Serra L."/>
            <person name="Macchietto M."/>
            <person name="Macias-Munoz A."/>
            <person name="McGill C.J."/>
            <person name="Rodriguez I.M."/>
            <person name="Rodriguez B."/>
            <person name="Murad R."/>
            <person name="Mortazavi A."/>
        </authorList>
    </citation>
    <scope>NUCLEOTIDE SEQUENCE [LARGE SCALE GENOMIC DNA]</scope>
    <source>
        <strain evidence="12 13">ALL</strain>
    </source>
</reference>
<gene>
    <name evidence="12" type="ORF">L596_002879</name>
</gene>
<dbReference type="Gene3D" id="2.30.42.10">
    <property type="match status" value="1"/>
</dbReference>
<dbReference type="SUPFAM" id="SSF50156">
    <property type="entry name" value="PDZ domain-like"/>
    <property type="match status" value="1"/>
</dbReference>
<dbReference type="InterPro" id="IPR036390">
    <property type="entry name" value="WH_DNA-bd_sf"/>
</dbReference>
<keyword evidence="4" id="KW-0217">Developmental protein</keyword>
<feature type="domain" description="PDZ" evidence="10">
    <location>
        <begin position="541"/>
        <end position="614"/>
    </location>
</feature>
<dbReference type="PROSITE" id="PS50186">
    <property type="entry name" value="DEP"/>
    <property type="match status" value="1"/>
</dbReference>
<feature type="compositionally biased region" description="Low complexity" evidence="9">
    <location>
        <begin position="896"/>
        <end position="905"/>
    </location>
</feature>
<dbReference type="GO" id="GO:0005829">
    <property type="term" value="C:cytosol"/>
    <property type="evidence" value="ECO:0007669"/>
    <property type="project" value="TreeGrafter"/>
</dbReference>
<feature type="region of interest" description="Disordered" evidence="9">
    <location>
        <begin position="859"/>
        <end position="912"/>
    </location>
</feature>
<dbReference type="STRING" id="34508.A0A4V6I7V3"/>
<dbReference type="SMART" id="SM00049">
    <property type="entry name" value="DEP"/>
    <property type="match status" value="1"/>
</dbReference>
<name>A0A4V6I7V3_STECR</name>
<sequence length="912" mass="100891">MTTSVLSNDVAPLMISPSADSSCLRSFQSNEGYGKRPPCRLSLFANTLLLLNPNLAGLGCCSSPSSFYDFQSWLPLLIYCAAFDNLSFIPRSIIPHRKKIHMSGADRNSAERIDRLRERAKRLQELITDRRRSCRYVSEKCERFDVSAEPETSLKANKPTTAPEPMVKMREPKPYVKSRTRELVESLINILPREPRDVRRSESLAVIVPSSTSTTAPMVIRHSSVSASNSKRQKDSDAPPGKQEQYAVIKKKSKRLSLVEKLPFLSAYSERQRPKSTSVAFERDTESLLPNRSEPPEAESESKAPPKAESESKAPPNAEELVEPAEKIHRRSLPNPVRYRPKSIYQQSQMLPSGSTPKTLTRAMTMVDSPRRLPPLIEVTAPEPSEAGESAAQSQSEAAAEKTSRKPRRYTGSHTTSTYQGGRDAAPDASPRRHLIGFLHRTSHLSLTSELSADASFYLIGHRGRGRFEESTIASESDARIFSDDDDQTRVSTSTDITSVSRQQHHNIYRKRKNRRKYRQPSRASSFTSITESSMSLDVITVTLNMDTVNFLGISIVGQSSNRGDNGIYVANIMKGGAVALDGRIEAGDMILQVNDVSFENFTNDQAVDVLRDAVARRGPIKLTVAKCWESAQKNCFPVPRPRDEPVRPIDTQAWIQHTNAMRGMPSIMEGSEGAPTPVPGQYSQHQRPHSSSTVTSGGSGPNTVIGNGPNHIQLDSKMDKRKVVEAMAMPNSGLDIKDRTWLKILIPMCFLGTDLVNWLIEHVHGLKDSKEAKKYAMELLQAKLIKHVVKKVTFTEQCYYELGEEFARHRLMTGECSSGRSDVGSLPPPPPGFLQSQPQQAARWQVMPGSNGVPSAPSMVSGYAQMPPPSSTYPFNPVHVSHQRVGAPDVNSQASGHSNEGSSGSEHRRMA</sequence>
<dbReference type="GO" id="GO:0035591">
    <property type="term" value="F:signaling adaptor activity"/>
    <property type="evidence" value="ECO:0007669"/>
    <property type="project" value="UniProtKB-ARBA"/>
</dbReference>
<dbReference type="AlphaFoldDB" id="A0A4V6I7V3"/>
<dbReference type="SUPFAM" id="SSF46785">
    <property type="entry name" value="Winged helix' DNA-binding domain"/>
    <property type="match status" value="1"/>
</dbReference>
<dbReference type="GO" id="GO:0016020">
    <property type="term" value="C:membrane"/>
    <property type="evidence" value="ECO:0007669"/>
    <property type="project" value="UniProtKB-SubCell"/>
</dbReference>
<keyword evidence="6" id="KW-0879">Wnt signaling pathway</keyword>
<evidence type="ECO:0000256" key="3">
    <source>
        <dbReference type="ARBA" id="ARBA00008735"/>
    </source>
</evidence>
<feature type="region of interest" description="Disordered" evidence="9">
    <location>
        <begin position="480"/>
        <end position="526"/>
    </location>
</feature>
<feature type="compositionally biased region" description="Polar residues" evidence="9">
    <location>
        <begin position="344"/>
        <end position="358"/>
    </location>
</feature>
<dbReference type="GO" id="GO:0000132">
    <property type="term" value="P:establishment of mitotic spindle orientation"/>
    <property type="evidence" value="ECO:0007669"/>
    <property type="project" value="UniProtKB-ARBA"/>
</dbReference>
<dbReference type="CDD" id="cd06717">
    <property type="entry name" value="PDZ_Dishevelled-like"/>
    <property type="match status" value="1"/>
</dbReference>
<dbReference type="Proteomes" id="UP000298663">
    <property type="component" value="Chromosome X"/>
</dbReference>
<dbReference type="Pfam" id="PF00595">
    <property type="entry name" value="PDZ"/>
    <property type="match status" value="1"/>
</dbReference>
<dbReference type="InterPro" id="IPR000591">
    <property type="entry name" value="DEP_dom"/>
</dbReference>
<protein>
    <recommendedName>
        <fullName evidence="14">PDZ domain-containing protein</fullName>
    </recommendedName>
</protein>
<comment type="similarity">
    <text evidence="3">Belongs to the DSH family.</text>
</comment>
<evidence type="ECO:0000256" key="9">
    <source>
        <dbReference type="SAM" id="MobiDB-lite"/>
    </source>
</evidence>
<dbReference type="GO" id="GO:0035556">
    <property type="term" value="P:intracellular signal transduction"/>
    <property type="evidence" value="ECO:0007669"/>
    <property type="project" value="InterPro"/>
</dbReference>
<keyword evidence="5" id="KW-0963">Cytoplasm</keyword>
<evidence type="ECO:0000256" key="1">
    <source>
        <dbReference type="ARBA" id="ARBA00004370"/>
    </source>
</evidence>
<keyword evidence="8" id="KW-0175">Coiled coil</keyword>
<dbReference type="GO" id="GO:0016477">
    <property type="term" value="P:cell migration"/>
    <property type="evidence" value="ECO:0007669"/>
    <property type="project" value="UniProtKB-ARBA"/>
</dbReference>
<feature type="domain" description="DEP" evidence="11">
    <location>
        <begin position="731"/>
        <end position="805"/>
    </location>
</feature>
<comment type="subcellular location">
    <subcellularLocation>
        <location evidence="2">Cytoplasm</location>
    </subcellularLocation>
    <subcellularLocation>
        <location evidence="1">Membrane</location>
    </subcellularLocation>
</comment>
<feature type="compositionally biased region" description="Basic and acidic residues" evidence="9">
    <location>
        <begin position="300"/>
        <end position="312"/>
    </location>
</feature>
<dbReference type="GO" id="GO:0005109">
    <property type="term" value="F:frizzled binding"/>
    <property type="evidence" value="ECO:0007669"/>
    <property type="project" value="TreeGrafter"/>
</dbReference>
<dbReference type="PANTHER" id="PTHR10878">
    <property type="entry name" value="SEGMENT POLARITY PROTEIN DISHEVELLED"/>
    <property type="match status" value="1"/>
</dbReference>
<dbReference type="OrthoDB" id="10031689at2759"/>
<dbReference type="GO" id="GO:0009887">
    <property type="term" value="P:animal organ morphogenesis"/>
    <property type="evidence" value="ECO:0007669"/>
    <property type="project" value="UniProtKB-ARBA"/>
</dbReference>
<dbReference type="InterPro" id="IPR015506">
    <property type="entry name" value="Dsh/Dvl-rel"/>
</dbReference>
<dbReference type="SMART" id="SM00228">
    <property type="entry name" value="PDZ"/>
    <property type="match status" value="1"/>
</dbReference>